<evidence type="ECO:0000256" key="1">
    <source>
        <dbReference type="ARBA" id="ARBA00022630"/>
    </source>
</evidence>
<dbReference type="EMBL" id="JARKIF010000049">
    <property type="protein sequence ID" value="KAJ7607586.1"/>
    <property type="molecule type" value="Genomic_DNA"/>
</dbReference>
<reference evidence="6" key="1">
    <citation type="submission" date="2023-03" db="EMBL/GenBank/DDBJ databases">
        <title>Massive genome expansion in bonnet fungi (Mycena s.s.) driven by repeated elements and novel gene families across ecological guilds.</title>
        <authorList>
            <consortium name="Lawrence Berkeley National Laboratory"/>
            <person name="Harder C.B."/>
            <person name="Miyauchi S."/>
            <person name="Viragh M."/>
            <person name="Kuo A."/>
            <person name="Thoen E."/>
            <person name="Andreopoulos B."/>
            <person name="Lu D."/>
            <person name="Skrede I."/>
            <person name="Drula E."/>
            <person name="Henrissat B."/>
            <person name="Morin E."/>
            <person name="Kohler A."/>
            <person name="Barry K."/>
            <person name="LaButti K."/>
            <person name="Morin E."/>
            <person name="Salamov A."/>
            <person name="Lipzen A."/>
            <person name="Mereny Z."/>
            <person name="Hegedus B."/>
            <person name="Baldrian P."/>
            <person name="Stursova M."/>
            <person name="Weitz H."/>
            <person name="Taylor A."/>
            <person name="Grigoriev I.V."/>
            <person name="Nagy L.G."/>
            <person name="Martin F."/>
            <person name="Kauserud H."/>
        </authorList>
    </citation>
    <scope>NUCLEOTIDE SEQUENCE</scope>
    <source>
        <strain evidence="6">9284</strain>
    </source>
</reference>
<organism evidence="6 7">
    <name type="scientific">Roridomyces roridus</name>
    <dbReference type="NCBI Taxonomy" id="1738132"/>
    <lineage>
        <taxon>Eukaryota</taxon>
        <taxon>Fungi</taxon>
        <taxon>Dikarya</taxon>
        <taxon>Basidiomycota</taxon>
        <taxon>Agaricomycotina</taxon>
        <taxon>Agaricomycetes</taxon>
        <taxon>Agaricomycetidae</taxon>
        <taxon>Agaricales</taxon>
        <taxon>Marasmiineae</taxon>
        <taxon>Mycenaceae</taxon>
        <taxon>Roridomyces</taxon>
    </lineage>
</organism>
<dbReference type="PANTHER" id="PTHR47178:SF1">
    <property type="entry name" value="FAD-BINDING DOMAIN-CONTAINING PROTEIN-RELATED"/>
    <property type="match status" value="1"/>
</dbReference>
<accession>A0AAD7FA55</accession>
<name>A0AAD7FA55_9AGAR</name>
<keyword evidence="1" id="KW-0285">Flavoprotein</keyword>
<evidence type="ECO:0000259" key="5">
    <source>
        <dbReference type="Pfam" id="PF01494"/>
    </source>
</evidence>
<sequence>MQECTPTESNPVLIIGGGIVGLALAQALKLQNVPFIVFERALCPPHDTTGGWGITIHWALPALQTCLPEALFAAIDSVQVDPALGRTRADTGRFLFLDISTAEPRYSIPPAPRKRVSRARLQRLLAEGLDVDRVRYGMKFVGFAEDGEGGVEAEFADGSKVRGCMLIGADGSTSRVRRLLVGEEAGRVQPVGANFLGVTVRMTEAELAPLRAIDPLLFQGSHPDTGKYMWFSILSTPEANGSGCCSAEYYEAQINISWLGTNVVPASEKERLALIKEAARAGTGFHQTFRDAIEGISEDTMVVEVKIADWPTVRWVPCGGRVTLTGDAAHAMTMYRGEAANHGITDVAHLAEQLRLWQEGKKTRAEAVGEYEDEMIPRAYQAVLLSRQACLDAHDVRNLQPDSPLVSKRATLRTPGVRISG</sequence>
<dbReference type="InterPro" id="IPR002938">
    <property type="entry name" value="FAD-bd"/>
</dbReference>
<protein>
    <submittedName>
        <fullName evidence="6">FAD-binding domain-containing protein</fullName>
    </submittedName>
</protein>
<evidence type="ECO:0000313" key="6">
    <source>
        <dbReference type="EMBL" id="KAJ7607586.1"/>
    </source>
</evidence>
<dbReference type="GO" id="GO:0004497">
    <property type="term" value="F:monooxygenase activity"/>
    <property type="evidence" value="ECO:0007669"/>
    <property type="project" value="UniProtKB-KW"/>
</dbReference>
<evidence type="ECO:0000256" key="4">
    <source>
        <dbReference type="ARBA" id="ARBA00023033"/>
    </source>
</evidence>
<feature type="domain" description="FAD-binding" evidence="5">
    <location>
        <begin position="133"/>
        <end position="383"/>
    </location>
</feature>
<keyword evidence="2" id="KW-0274">FAD</keyword>
<dbReference type="Gene3D" id="3.50.50.60">
    <property type="entry name" value="FAD/NAD(P)-binding domain"/>
    <property type="match status" value="1"/>
</dbReference>
<dbReference type="Pfam" id="PF01494">
    <property type="entry name" value="FAD_binding_3"/>
    <property type="match status" value="1"/>
</dbReference>
<dbReference type="PANTHER" id="PTHR47178">
    <property type="entry name" value="MONOOXYGENASE, FAD-BINDING"/>
    <property type="match status" value="1"/>
</dbReference>
<gene>
    <name evidence="6" type="ORF">FB45DRAFT_1131410</name>
</gene>
<evidence type="ECO:0000256" key="3">
    <source>
        <dbReference type="ARBA" id="ARBA00023002"/>
    </source>
</evidence>
<dbReference type="Proteomes" id="UP001221142">
    <property type="component" value="Unassembled WGS sequence"/>
</dbReference>
<dbReference type="PRINTS" id="PR00420">
    <property type="entry name" value="RNGMNOXGNASE"/>
</dbReference>
<keyword evidence="4" id="KW-0503">Monooxygenase</keyword>
<dbReference type="InterPro" id="IPR036188">
    <property type="entry name" value="FAD/NAD-bd_sf"/>
</dbReference>
<dbReference type="AlphaFoldDB" id="A0AAD7FA55"/>
<dbReference type="SUPFAM" id="SSF51905">
    <property type="entry name" value="FAD/NAD(P)-binding domain"/>
    <property type="match status" value="1"/>
</dbReference>
<keyword evidence="7" id="KW-1185">Reference proteome</keyword>
<proteinExistence type="predicted"/>
<evidence type="ECO:0000313" key="7">
    <source>
        <dbReference type="Proteomes" id="UP001221142"/>
    </source>
</evidence>
<evidence type="ECO:0000256" key="2">
    <source>
        <dbReference type="ARBA" id="ARBA00022827"/>
    </source>
</evidence>
<comment type="caution">
    <text evidence="6">The sequence shown here is derived from an EMBL/GenBank/DDBJ whole genome shotgun (WGS) entry which is preliminary data.</text>
</comment>
<keyword evidence="3" id="KW-0560">Oxidoreductase</keyword>
<dbReference type="GO" id="GO:0071949">
    <property type="term" value="F:FAD binding"/>
    <property type="evidence" value="ECO:0007669"/>
    <property type="project" value="InterPro"/>
</dbReference>